<comment type="pathway">
    <text evidence="1">Carbohydrate acid metabolism.</text>
</comment>
<dbReference type="NCBIfam" id="TIGR01182">
    <property type="entry name" value="eda"/>
    <property type="match status" value="1"/>
</dbReference>
<dbReference type="EC" id="4.1.2.14" evidence="6"/>
<keyword evidence="5" id="KW-0119">Carbohydrate metabolism</keyword>
<evidence type="ECO:0000313" key="6">
    <source>
        <dbReference type="EMBL" id="MFD2563905.1"/>
    </source>
</evidence>
<dbReference type="GO" id="GO:0008675">
    <property type="term" value="F:2-dehydro-3-deoxy-phosphogluconate aldolase activity"/>
    <property type="evidence" value="ECO:0007669"/>
    <property type="project" value="UniProtKB-EC"/>
</dbReference>
<dbReference type="InterPro" id="IPR000887">
    <property type="entry name" value="Aldlse_KDPG_KHG"/>
</dbReference>
<proteinExistence type="inferred from homology"/>
<dbReference type="Gene3D" id="3.20.20.70">
    <property type="entry name" value="Aldolase class I"/>
    <property type="match status" value="1"/>
</dbReference>
<evidence type="ECO:0000256" key="3">
    <source>
        <dbReference type="ARBA" id="ARBA00011233"/>
    </source>
</evidence>
<evidence type="ECO:0000256" key="1">
    <source>
        <dbReference type="ARBA" id="ARBA00004761"/>
    </source>
</evidence>
<dbReference type="RefSeq" id="WP_378293716.1">
    <property type="nucleotide sequence ID" value="NZ_JBHULE010000019.1"/>
</dbReference>
<sequence length="223" mass="24692">MKYTNQYIINAMESTGLIPVFNHQDISIAKEVLDASYKAGVRVFEFTDRDEKALAVFTELHKYASKYDDLTLGIGTIFTKTQAMQFLDAGADFIVSPALIPEIADFCNEKKIVWIPGCATITEVYTAHQLGAQLIKAFPGNVLGPDFIKAIKTVLPQLKIMPTGGVKPSLENLKLWFDAGVSCVGIGSQLFNKDDVKNGKFYKLTDDIKEALQHVQKIKTNNP</sequence>
<dbReference type="EC" id="4.1.3.16" evidence="6"/>
<reference evidence="7" key="1">
    <citation type="journal article" date="2019" name="Int. J. Syst. Evol. Microbiol.">
        <title>The Global Catalogue of Microorganisms (GCM) 10K type strain sequencing project: providing services to taxonomists for standard genome sequencing and annotation.</title>
        <authorList>
            <consortium name="The Broad Institute Genomics Platform"/>
            <consortium name="The Broad Institute Genome Sequencing Center for Infectious Disease"/>
            <person name="Wu L."/>
            <person name="Ma J."/>
        </authorList>
    </citation>
    <scope>NUCLEOTIDE SEQUENCE [LARGE SCALE GENOMIC DNA]</scope>
    <source>
        <strain evidence="7">KCTC 52274</strain>
    </source>
</reference>
<comment type="caution">
    <text evidence="6">The sequence shown here is derived from an EMBL/GenBank/DDBJ whole genome shotgun (WGS) entry which is preliminary data.</text>
</comment>
<dbReference type="Proteomes" id="UP001597319">
    <property type="component" value="Unassembled WGS sequence"/>
</dbReference>
<name>A0ABW5LH43_9FLAO</name>
<evidence type="ECO:0000256" key="5">
    <source>
        <dbReference type="ARBA" id="ARBA00023277"/>
    </source>
</evidence>
<gene>
    <name evidence="6" type="primary">eda</name>
    <name evidence="6" type="ORF">ACFSR1_14590</name>
</gene>
<accession>A0ABW5LH43</accession>
<dbReference type="PANTHER" id="PTHR30246">
    <property type="entry name" value="2-KETO-3-DEOXY-6-PHOSPHOGLUCONATE ALDOLASE"/>
    <property type="match status" value="1"/>
</dbReference>
<keyword evidence="7" id="KW-1185">Reference proteome</keyword>
<comment type="similarity">
    <text evidence="2">Belongs to the KHG/KDPG aldolase family.</text>
</comment>
<protein>
    <submittedName>
        <fullName evidence="6">Bifunctional 4-hydroxy-2-oxoglutarate aldolase/2-dehydro-3-deoxy-phosphogluconate aldolase</fullName>
        <ecNumber evidence="6">4.1.2.14</ecNumber>
        <ecNumber evidence="6">4.1.3.16</ecNumber>
    </submittedName>
</protein>
<evidence type="ECO:0000256" key="2">
    <source>
        <dbReference type="ARBA" id="ARBA00006906"/>
    </source>
</evidence>
<comment type="subunit">
    <text evidence="3">Homotrimer.</text>
</comment>
<dbReference type="PANTHER" id="PTHR30246:SF1">
    <property type="entry name" value="2-DEHYDRO-3-DEOXY-6-PHOSPHOGALACTONATE ALDOLASE-RELATED"/>
    <property type="match status" value="1"/>
</dbReference>
<dbReference type="GO" id="GO:0008700">
    <property type="term" value="F:(R,S)-4-hydroxy-2-oxoglutarate aldolase activity"/>
    <property type="evidence" value="ECO:0007669"/>
    <property type="project" value="UniProtKB-EC"/>
</dbReference>
<keyword evidence="4 6" id="KW-0456">Lyase</keyword>
<evidence type="ECO:0000313" key="7">
    <source>
        <dbReference type="Proteomes" id="UP001597319"/>
    </source>
</evidence>
<evidence type="ECO:0000256" key="4">
    <source>
        <dbReference type="ARBA" id="ARBA00023239"/>
    </source>
</evidence>
<dbReference type="InterPro" id="IPR013785">
    <property type="entry name" value="Aldolase_TIM"/>
</dbReference>
<dbReference type="EMBL" id="JBHULE010000019">
    <property type="protein sequence ID" value="MFD2563905.1"/>
    <property type="molecule type" value="Genomic_DNA"/>
</dbReference>
<organism evidence="6 7">
    <name type="scientific">Aquimarina rubra</name>
    <dbReference type="NCBI Taxonomy" id="1920033"/>
    <lineage>
        <taxon>Bacteria</taxon>
        <taxon>Pseudomonadati</taxon>
        <taxon>Bacteroidota</taxon>
        <taxon>Flavobacteriia</taxon>
        <taxon>Flavobacteriales</taxon>
        <taxon>Flavobacteriaceae</taxon>
        <taxon>Aquimarina</taxon>
    </lineage>
</organism>
<dbReference type="Pfam" id="PF01081">
    <property type="entry name" value="Aldolase"/>
    <property type="match status" value="1"/>
</dbReference>
<dbReference type="CDD" id="cd00452">
    <property type="entry name" value="KDPG_aldolase"/>
    <property type="match status" value="1"/>
</dbReference>
<dbReference type="SUPFAM" id="SSF51569">
    <property type="entry name" value="Aldolase"/>
    <property type="match status" value="1"/>
</dbReference>